<evidence type="ECO:0000313" key="2">
    <source>
        <dbReference type="EMBL" id="GLV60025.1"/>
    </source>
</evidence>
<feature type="region of interest" description="Disordered" evidence="1">
    <location>
        <begin position="337"/>
        <end position="356"/>
    </location>
</feature>
<dbReference type="RefSeq" id="WP_338256980.1">
    <property type="nucleotide sequence ID" value="NZ_BSRI01000002.1"/>
</dbReference>
<reference evidence="2 3" key="1">
    <citation type="submission" date="2023-02" db="EMBL/GenBank/DDBJ databases">
        <title>Dictyobacter halimunensis sp. nov., a new member of the class Ktedonobacteria from forest soil in a geothermal area.</title>
        <authorList>
            <person name="Rachmania M.K."/>
            <person name="Ningsih F."/>
            <person name="Sakai Y."/>
            <person name="Yabe S."/>
            <person name="Yokota A."/>
            <person name="Sjamsuridzal W."/>
        </authorList>
    </citation>
    <scope>NUCLEOTIDE SEQUENCE [LARGE SCALE GENOMIC DNA]</scope>
    <source>
        <strain evidence="2 3">S3.2.2.5</strain>
    </source>
</reference>
<name>A0ABQ6G0K7_9CHLR</name>
<accession>A0ABQ6G0K7</accession>
<sequence>MHTTTRWHITPSLVFDMFCWINILTGDPFYVRYYSQDYEAFQERLTPEVQEALRRLKTTVKDEGQQIISALLCLYFSATADQTLDDVLRTLADSDQMYHNLRRTPYYQQERWALYTAARPDLTTIVRFLQDTDFEGYWRGSILPRIEQRVRELQEELGRFNIVVEDEAVLGASLPSDELTVYVLYYVRPHGIRVIGTRFITDVSYPAATVARIAVHEMFHPPFDEHSPDFQDCLASLRTDPFLARTFEGRNPDYGYNTFKGFIEESCVRALEQLVTEKLGIARCEASKRWRDEDEGMHVFAACIYASMRREAYNTRGETFQQFLLRMVRSTLRPGTLEQTYTTSMSPSPSSSSPSS</sequence>
<evidence type="ECO:0000256" key="1">
    <source>
        <dbReference type="SAM" id="MobiDB-lite"/>
    </source>
</evidence>
<dbReference type="Proteomes" id="UP001344906">
    <property type="component" value="Unassembled WGS sequence"/>
</dbReference>
<feature type="compositionally biased region" description="Low complexity" evidence="1">
    <location>
        <begin position="344"/>
        <end position="356"/>
    </location>
</feature>
<organism evidence="2 3">
    <name type="scientific">Dictyobacter halimunensis</name>
    <dbReference type="NCBI Taxonomy" id="3026934"/>
    <lineage>
        <taxon>Bacteria</taxon>
        <taxon>Bacillati</taxon>
        <taxon>Chloroflexota</taxon>
        <taxon>Ktedonobacteria</taxon>
        <taxon>Ktedonobacterales</taxon>
        <taxon>Dictyobacteraceae</taxon>
        <taxon>Dictyobacter</taxon>
    </lineage>
</organism>
<comment type="caution">
    <text evidence="2">The sequence shown here is derived from an EMBL/GenBank/DDBJ whole genome shotgun (WGS) entry which is preliminary data.</text>
</comment>
<protein>
    <recommendedName>
        <fullName evidence="4">DUF4932 domain-containing protein</fullName>
    </recommendedName>
</protein>
<evidence type="ECO:0000313" key="3">
    <source>
        <dbReference type="Proteomes" id="UP001344906"/>
    </source>
</evidence>
<gene>
    <name evidence="2" type="ORF">KDH_68480</name>
</gene>
<proteinExistence type="predicted"/>
<keyword evidence="3" id="KW-1185">Reference proteome</keyword>
<dbReference type="EMBL" id="BSRI01000002">
    <property type="protein sequence ID" value="GLV60025.1"/>
    <property type="molecule type" value="Genomic_DNA"/>
</dbReference>
<evidence type="ECO:0008006" key="4">
    <source>
        <dbReference type="Google" id="ProtNLM"/>
    </source>
</evidence>